<comment type="similarity">
    <text evidence="2">Belongs to the glycosyl hydrolase 81 family.</text>
</comment>
<evidence type="ECO:0000256" key="5">
    <source>
        <dbReference type="ARBA" id="ARBA00023277"/>
    </source>
</evidence>
<feature type="domain" description="Glycosyl hydrolase family 81 N-terminal" evidence="9">
    <location>
        <begin position="92"/>
        <end position="303"/>
    </location>
</feature>
<dbReference type="GO" id="GO:0052861">
    <property type="term" value="F:endo-1,3(4)-beta-glucanase activity"/>
    <property type="evidence" value="ECO:0007669"/>
    <property type="project" value="InterPro"/>
</dbReference>
<keyword evidence="6" id="KW-0326">Glycosidase</keyword>
<gene>
    <name evidence="11" type="primary">eng2</name>
    <name evidence="11" type="ORF">Forpe1208_v014765</name>
</gene>
<comment type="catalytic activity">
    <reaction evidence="1">
        <text>Hydrolysis of (1-&gt;3)-beta-D-glucosidic linkages in (1-&gt;3)-beta-D-glucans.</text>
        <dbReference type="EC" id="3.2.1.39"/>
    </reaction>
</comment>
<dbReference type="GO" id="GO:0000272">
    <property type="term" value="P:polysaccharide catabolic process"/>
    <property type="evidence" value="ECO:0007669"/>
    <property type="project" value="UniProtKB-KW"/>
</dbReference>
<keyword evidence="8" id="KW-0624">Polysaccharide degradation</keyword>
<proteinExistence type="inferred from homology"/>
<dbReference type="InterPro" id="IPR040720">
    <property type="entry name" value="GH81_C"/>
</dbReference>
<dbReference type="Pfam" id="PF17652">
    <property type="entry name" value="Glyco_hydro81C"/>
    <property type="match status" value="1"/>
</dbReference>
<evidence type="ECO:0000259" key="10">
    <source>
        <dbReference type="Pfam" id="PF17652"/>
    </source>
</evidence>
<evidence type="ECO:0000256" key="6">
    <source>
        <dbReference type="ARBA" id="ARBA00023295"/>
    </source>
</evidence>
<evidence type="ECO:0000313" key="12">
    <source>
        <dbReference type="Proteomes" id="UP000694050"/>
    </source>
</evidence>
<sequence length="455" mass="50342">MLALQTDAPPLSSFFKDLKGLYPTNGWWAPYAARPGDGTAAGPFPYELSLDGHDVCFGIGQDRNFDGTSIKVPTQRDWRAPFSEYSGDFDGHKTTAFDTQTVTVQYFQNDSSMTAYLVLGSPYMTFECKSATPLLTTLNGGIKSFNGRALSGGDTVSDQGTKFSVVDTKGTAYLIYSGSSIKLIVKVENDNKRNLAADGKFTGILRLVMPRDPSHQRLLDAHSTMYPISVSQDYSIIGDSGTVIFKWETKGTGGLLMLTWPHHREVLQSPNSPEPSALSSLTLKGWMYSTLGNTWRLTYKLSRITWSAPRDVDPSCKESVVNGLKYEVGQLDTSKAPVPNDFYFWGGTLAAKSRLALIADHVGNNDLIDPVIKYLKASFDGWFSAANKALPAYETTWGGVIGKEGATNVWVDFGNGYFNDHHFHYGYFLRIAAVIAKHDPNWLTQHREYVTFFAR</sequence>
<dbReference type="PROSITE" id="PS52008">
    <property type="entry name" value="GH81"/>
    <property type="match status" value="1"/>
</dbReference>
<dbReference type="Pfam" id="PF03639">
    <property type="entry name" value="Glyco_hydro_81"/>
    <property type="match status" value="1"/>
</dbReference>
<feature type="domain" description="Glycosyl hydrolase family 81 C-terminal" evidence="10">
    <location>
        <begin position="317"/>
        <end position="453"/>
    </location>
</feature>
<evidence type="ECO:0000256" key="2">
    <source>
        <dbReference type="ARBA" id="ARBA00010730"/>
    </source>
</evidence>
<dbReference type="AlphaFoldDB" id="A0A8J5NIX3"/>
<dbReference type="EC" id="3.2.1.39" evidence="3"/>
<keyword evidence="7" id="KW-0961">Cell wall biogenesis/degradation</keyword>
<name>A0A8J5NIX3_FUSOX</name>
<dbReference type="PANTHER" id="PTHR31983:SF0">
    <property type="entry name" value="GLUCAN ENDO-1,3-BETA-D-GLUCOSIDASE 2"/>
    <property type="match status" value="1"/>
</dbReference>
<organism evidence="11 12">
    <name type="scientific">Fusarium oxysporum f. sp. rapae</name>
    <dbReference type="NCBI Taxonomy" id="485398"/>
    <lineage>
        <taxon>Eukaryota</taxon>
        <taxon>Fungi</taxon>
        <taxon>Dikarya</taxon>
        <taxon>Ascomycota</taxon>
        <taxon>Pezizomycotina</taxon>
        <taxon>Sordariomycetes</taxon>
        <taxon>Hypocreomycetidae</taxon>
        <taxon>Hypocreales</taxon>
        <taxon>Nectriaceae</taxon>
        <taxon>Fusarium</taxon>
        <taxon>Fusarium oxysporum species complex</taxon>
    </lineage>
</organism>
<protein>
    <recommendedName>
        <fullName evidence="3">glucan endo-1,3-beta-D-glucosidase</fullName>
        <ecNumber evidence="3">3.2.1.39</ecNumber>
    </recommendedName>
</protein>
<evidence type="ECO:0000256" key="1">
    <source>
        <dbReference type="ARBA" id="ARBA00000382"/>
    </source>
</evidence>
<evidence type="ECO:0000256" key="7">
    <source>
        <dbReference type="ARBA" id="ARBA00023316"/>
    </source>
</evidence>
<dbReference type="PANTHER" id="PTHR31983">
    <property type="entry name" value="ENDO-1,3(4)-BETA-GLUCANASE 1"/>
    <property type="match status" value="1"/>
</dbReference>
<evidence type="ECO:0000256" key="3">
    <source>
        <dbReference type="ARBA" id="ARBA00012780"/>
    </source>
</evidence>
<reference evidence="11" key="1">
    <citation type="submission" date="2021-04" db="EMBL/GenBank/DDBJ databases">
        <title>First draft genome resource for Brassicaceae pathogens Fusarium oxysporum f. sp. raphani and Fusarium oxysporum f. sp. rapae.</title>
        <authorList>
            <person name="Asai S."/>
        </authorList>
    </citation>
    <scope>NUCLEOTIDE SEQUENCE</scope>
    <source>
        <strain evidence="11">Tf1208</strain>
    </source>
</reference>
<dbReference type="InterPro" id="IPR005200">
    <property type="entry name" value="Endo-beta-glucanase"/>
</dbReference>
<dbReference type="Proteomes" id="UP000694050">
    <property type="component" value="Unassembled WGS sequence"/>
</dbReference>
<keyword evidence="4" id="KW-0378">Hydrolase</keyword>
<accession>A0A8J5NIX3</accession>
<evidence type="ECO:0000259" key="9">
    <source>
        <dbReference type="Pfam" id="PF03639"/>
    </source>
</evidence>
<evidence type="ECO:0000256" key="4">
    <source>
        <dbReference type="ARBA" id="ARBA00022801"/>
    </source>
</evidence>
<dbReference type="InterPro" id="IPR040451">
    <property type="entry name" value="GH81_N"/>
</dbReference>
<dbReference type="EMBL" id="JAELUQ010000012">
    <property type="protein sequence ID" value="KAG7405269.1"/>
    <property type="molecule type" value="Genomic_DNA"/>
</dbReference>
<keyword evidence="5" id="KW-0119">Carbohydrate metabolism</keyword>
<evidence type="ECO:0000313" key="11">
    <source>
        <dbReference type="EMBL" id="KAG7405269.1"/>
    </source>
</evidence>
<dbReference type="GO" id="GO:0071555">
    <property type="term" value="P:cell wall organization"/>
    <property type="evidence" value="ECO:0007669"/>
    <property type="project" value="UniProtKB-KW"/>
</dbReference>
<comment type="caution">
    <text evidence="11">The sequence shown here is derived from an EMBL/GenBank/DDBJ whole genome shotgun (WGS) entry which is preliminary data.</text>
</comment>
<dbReference type="GO" id="GO:0042973">
    <property type="term" value="F:glucan endo-1,3-beta-D-glucosidase activity"/>
    <property type="evidence" value="ECO:0007669"/>
    <property type="project" value="UniProtKB-EC"/>
</dbReference>
<evidence type="ECO:0000256" key="8">
    <source>
        <dbReference type="ARBA" id="ARBA00023326"/>
    </source>
</evidence>